<dbReference type="EMBL" id="JANBPG010000150">
    <property type="protein sequence ID" value="KAJ1899466.1"/>
    <property type="molecule type" value="Genomic_DNA"/>
</dbReference>
<evidence type="ECO:0000313" key="2">
    <source>
        <dbReference type="Proteomes" id="UP001150581"/>
    </source>
</evidence>
<organism evidence="1 2">
    <name type="scientific">Kickxella alabastrina</name>
    <dbReference type="NCBI Taxonomy" id="61397"/>
    <lineage>
        <taxon>Eukaryota</taxon>
        <taxon>Fungi</taxon>
        <taxon>Fungi incertae sedis</taxon>
        <taxon>Zoopagomycota</taxon>
        <taxon>Kickxellomycotina</taxon>
        <taxon>Kickxellomycetes</taxon>
        <taxon>Kickxellales</taxon>
        <taxon>Kickxellaceae</taxon>
        <taxon>Kickxella</taxon>
    </lineage>
</organism>
<evidence type="ECO:0000313" key="1">
    <source>
        <dbReference type="EMBL" id="KAJ1899466.1"/>
    </source>
</evidence>
<comment type="caution">
    <text evidence="1">The sequence shown here is derived from an EMBL/GenBank/DDBJ whole genome shotgun (WGS) entry which is preliminary data.</text>
</comment>
<sequence length="94" mass="10624">QARGEEDDGKRGMATFMDDFSLRIPLCWSTVDTMYGTIAAVRSQCLPGDNIEPADMPFVQRASPNLLKRLDLHEQRLTEFLRTQQPELLPASQS</sequence>
<accession>A0ACC1IRQ0</accession>
<keyword evidence="2" id="KW-1185">Reference proteome</keyword>
<gene>
    <name evidence="1" type="ORF">LPJ66_002084</name>
</gene>
<name>A0ACC1IRQ0_9FUNG</name>
<dbReference type="Proteomes" id="UP001150581">
    <property type="component" value="Unassembled WGS sequence"/>
</dbReference>
<proteinExistence type="predicted"/>
<feature type="non-terminal residue" evidence="1">
    <location>
        <position position="1"/>
    </location>
</feature>
<protein>
    <submittedName>
        <fullName evidence="1">Uncharacterized protein</fullName>
    </submittedName>
</protein>
<reference evidence="1" key="1">
    <citation type="submission" date="2022-07" db="EMBL/GenBank/DDBJ databases">
        <title>Phylogenomic reconstructions and comparative analyses of Kickxellomycotina fungi.</title>
        <authorList>
            <person name="Reynolds N.K."/>
            <person name="Stajich J.E."/>
            <person name="Barry K."/>
            <person name="Grigoriev I.V."/>
            <person name="Crous P."/>
            <person name="Smith M.E."/>
        </authorList>
    </citation>
    <scope>NUCLEOTIDE SEQUENCE</scope>
    <source>
        <strain evidence="1">Benny 63K</strain>
    </source>
</reference>